<evidence type="ECO:0000313" key="2">
    <source>
        <dbReference type="EMBL" id="QHV63752.1"/>
    </source>
</evidence>
<dbReference type="AlphaFoldDB" id="A0AAE6TBQ4"/>
<dbReference type="EMBL" id="CP029701">
    <property type="protein sequence ID" value="QHV63752.1"/>
    <property type="molecule type" value="Genomic_DNA"/>
</dbReference>
<dbReference type="SUPFAM" id="SSF55729">
    <property type="entry name" value="Acyl-CoA N-acyltransferases (Nat)"/>
    <property type="match status" value="1"/>
</dbReference>
<dbReference type="Gene3D" id="3.40.630.30">
    <property type="match status" value="1"/>
</dbReference>
<evidence type="ECO:0000313" key="3">
    <source>
        <dbReference type="Proteomes" id="UP000642553"/>
    </source>
</evidence>
<dbReference type="InterPro" id="IPR016181">
    <property type="entry name" value="Acyl_CoA_acyltransferase"/>
</dbReference>
<proteinExistence type="predicted"/>
<dbReference type="Pfam" id="PF13508">
    <property type="entry name" value="Acetyltransf_7"/>
    <property type="match status" value="1"/>
</dbReference>
<dbReference type="InterPro" id="IPR000182">
    <property type="entry name" value="GNAT_dom"/>
</dbReference>
<dbReference type="GO" id="GO:0016747">
    <property type="term" value="F:acyltransferase activity, transferring groups other than amino-acyl groups"/>
    <property type="evidence" value="ECO:0007669"/>
    <property type="project" value="InterPro"/>
</dbReference>
<organism evidence="2 3">
    <name type="scientific">Akkermansia massiliensis</name>
    <dbReference type="NCBI Taxonomy" id="2927224"/>
    <lineage>
        <taxon>Bacteria</taxon>
        <taxon>Pseudomonadati</taxon>
        <taxon>Verrucomicrobiota</taxon>
        <taxon>Verrucomicrobiia</taxon>
        <taxon>Verrucomicrobiales</taxon>
        <taxon>Akkermansiaceae</taxon>
        <taxon>Akkermansia</taxon>
    </lineage>
</organism>
<sequence>MIRKCLESELETIYEIINDSAVVYKDRIPTDRWKEPYMPVDELKEQIRDGVVFYCFEDKGCLLGVMGIQDRDDVKLIRHAYVRTCARRGGIGVQLLNYLRKDQEKPVLIGTWADAIWAIDFYQKNGFHLVGPEERKLLLKKYWTVPERQIETSVVLADEKYIRSQRGLVE</sequence>
<feature type="domain" description="N-acetyltransferase" evidence="1">
    <location>
        <begin position="1"/>
        <end position="144"/>
    </location>
</feature>
<protein>
    <submittedName>
        <fullName evidence="2">GNAT family N-acetyltransferase</fullName>
    </submittedName>
</protein>
<gene>
    <name evidence="2" type="ORF">DMI76_10410</name>
</gene>
<reference evidence="2" key="1">
    <citation type="submission" date="2018-05" db="EMBL/GenBank/DDBJ databases">
        <title>Complete genome sequnece of Akkermansia muciniphila EB-AMDK-40.</title>
        <authorList>
            <person name="Nam Y.-D."/>
            <person name="Chung W.-H."/>
            <person name="Park Y.S."/>
            <person name="Kang J."/>
        </authorList>
    </citation>
    <scope>NUCLEOTIDE SEQUENCE</scope>
    <source>
        <strain evidence="2">EB-AMDK-40</strain>
    </source>
</reference>
<dbReference type="Proteomes" id="UP000642553">
    <property type="component" value="Chromosome"/>
</dbReference>
<evidence type="ECO:0000259" key="1">
    <source>
        <dbReference type="PROSITE" id="PS51186"/>
    </source>
</evidence>
<dbReference type="PROSITE" id="PS51186">
    <property type="entry name" value="GNAT"/>
    <property type="match status" value="1"/>
</dbReference>
<accession>A0AAE6TBQ4</accession>
<name>A0AAE6TBQ4_9BACT</name>